<proteinExistence type="predicted"/>
<accession>A0AAD2DH51</accession>
<comment type="caution">
    <text evidence="2">The sequence shown here is derived from an EMBL/GenBank/DDBJ whole genome shotgun (WGS) entry which is preliminary data.</text>
</comment>
<evidence type="ECO:0000313" key="2">
    <source>
        <dbReference type="EMBL" id="CAI3656580.1"/>
    </source>
</evidence>
<gene>
    <name evidence="2" type="ORF">CNEO2_560006</name>
</gene>
<evidence type="ECO:0000313" key="3">
    <source>
        <dbReference type="Proteomes" id="UP001189143"/>
    </source>
</evidence>
<reference evidence="2" key="1">
    <citation type="submission" date="2022-10" db="EMBL/GenBank/DDBJ databases">
        <authorList>
            <person name="Aires J."/>
            <person name="Mesa V."/>
        </authorList>
    </citation>
    <scope>NUCLEOTIDE SEQUENCE</scope>
    <source>
        <strain evidence="2">Clostridium neonatale JD116</strain>
    </source>
</reference>
<name>A0AAD2DH51_9CLOT</name>
<dbReference type="AlphaFoldDB" id="A0AAD2DH51"/>
<sequence length="112" mass="13817">MLVLLLIFYEGYRLNFYNQTIFIVWFVYLLRAIRYLIEFLILKTLYQYAYNDVKVTFHINSERALSKIDVNPKKDKHKRSKDKTKHMNVLTKHQLYSEFINKIYKIIDFYHL</sequence>
<dbReference type="EMBL" id="CAMTCP010000255">
    <property type="protein sequence ID" value="CAI3656580.1"/>
    <property type="molecule type" value="Genomic_DNA"/>
</dbReference>
<dbReference type="Proteomes" id="UP001189143">
    <property type="component" value="Unassembled WGS sequence"/>
</dbReference>
<keyword evidence="1" id="KW-0472">Membrane</keyword>
<organism evidence="2 3">
    <name type="scientific">Clostridium neonatale</name>
    <dbReference type="NCBI Taxonomy" id="137838"/>
    <lineage>
        <taxon>Bacteria</taxon>
        <taxon>Bacillati</taxon>
        <taxon>Bacillota</taxon>
        <taxon>Clostridia</taxon>
        <taxon>Eubacteriales</taxon>
        <taxon>Clostridiaceae</taxon>
        <taxon>Clostridium</taxon>
    </lineage>
</organism>
<keyword evidence="1" id="KW-0812">Transmembrane</keyword>
<evidence type="ECO:0000256" key="1">
    <source>
        <dbReference type="SAM" id="Phobius"/>
    </source>
</evidence>
<keyword evidence="1" id="KW-1133">Transmembrane helix</keyword>
<protein>
    <submittedName>
        <fullName evidence="2">Uncharacterized protein</fullName>
    </submittedName>
</protein>
<feature type="transmembrane region" description="Helical" evidence="1">
    <location>
        <begin position="20"/>
        <end position="37"/>
    </location>
</feature>